<dbReference type="AlphaFoldDB" id="A0A0N9HW08"/>
<keyword evidence="3" id="KW-1185">Reference proteome</keyword>
<dbReference type="Proteomes" id="UP000063699">
    <property type="component" value="Chromosome"/>
</dbReference>
<keyword evidence="1" id="KW-0812">Transmembrane</keyword>
<reference evidence="2 3" key="1">
    <citation type="submission" date="2015-07" db="EMBL/GenBank/DDBJ databases">
        <title>Genome sequencing of Kibdelosporangium phytohabitans.</title>
        <authorList>
            <person name="Qin S."/>
            <person name="Xing K."/>
        </authorList>
    </citation>
    <scope>NUCLEOTIDE SEQUENCE [LARGE SCALE GENOMIC DNA]</scope>
    <source>
        <strain evidence="2 3">KLBMP1111</strain>
    </source>
</reference>
<evidence type="ECO:0000313" key="3">
    <source>
        <dbReference type="Proteomes" id="UP000063699"/>
    </source>
</evidence>
<sequence length="124" mass="12259">MVRGAKDMHRWPRISGALGSAAGFAAGILATLAASLAGATTGHEIGLFALAMAVAGVSAITTVIGALATCLQCWLLYAGFIVGRSGSLIIDEASAETAGLFTIIALAATGIAGGGTTVRARLSR</sequence>
<evidence type="ECO:0000313" key="2">
    <source>
        <dbReference type="EMBL" id="ALG06153.1"/>
    </source>
</evidence>
<evidence type="ECO:0000256" key="1">
    <source>
        <dbReference type="SAM" id="Phobius"/>
    </source>
</evidence>
<name>A0A0N9HW08_9PSEU</name>
<organism evidence="2 3">
    <name type="scientific">Kibdelosporangium phytohabitans</name>
    <dbReference type="NCBI Taxonomy" id="860235"/>
    <lineage>
        <taxon>Bacteria</taxon>
        <taxon>Bacillati</taxon>
        <taxon>Actinomycetota</taxon>
        <taxon>Actinomycetes</taxon>
        <taxon>Pseudonocardiales</taxon>
        <taxon>Pseudonocardiaceae</taxon>
        <taxon>Kibdelosporangium</taxon>
    </lineage>
</organism>
<feature type="transmembrane region" description="Helical" evidence="1">
    <location>
        <begin position="98"/>
        <end position="118"/>
    </location>
</feature>
<gene>
    <name evidence="2" type="ORF">AOZ06_03750</name>
</gene>
<dbReference type="STRING" id="860235.AOZ06_03750"/>
<dbReference type="KEGG" id="kphy:AOZ06_03750"/>
<accession>A0A0N9HW08</accession>
<feature type="transmembrane region" description="Helical" evidence="1">
    <location>
        <begin position="47"/>
        <end position="77"/>
    </location>
</feature>
<keyword evidence="1" id="KW-0472">Membrane</keyword>
<protein>
    <submittedName>
        <fullName evidence="2">Uncharacterized protein</fullName>
    </submittedName>
</protein>
<keyword evidence="1" id="KW-1133">Transmembrane helix</keyword>
<dbReference type="EMBL" id="CP012752">
    <property type="protein sequence ID" value="ALG06153.1"/>
    <property type="molecule type" value="Genomic_DNA"/>
</dbReference>
<proteinExistence type="predicted"/>